<evidence type="ECO:0000256" key="9">
    <source>
        <dbReference type="HAMAP-Rule" id="MF_01461"/>
    </source>
</evidence>
<dbReference type="OMA" id="LKPIIWI"/>
<feature type="transmembrane region" description="Helical" evidence="9">
    <location>
        <begin position="109"/>
        <end position="130"/>
    </location>
</feature>
<dbReference type="PANTHER" id="PTHR33514">
    <property type="entry name" value="PROTEIN ABCI12, CHLOROPLASTIC"/>
    <property type="match status" value="1"/>
</dbReference>
<comment type="similarity">
    <text evidence="2 9">Belongs to the energy-coupling factor EcfT family.</text>
</comment>
<evidence type="ECO:0000256" key="4">
    <source>
        <dbReference type="ARBA" id="ARBA00022448"/>
    </source>
</evidence>
<evidence type="ECO:0000313" key="10">
    <source>
        <dbReference type="EMBL" id="AWX53849.1"/>
    </source>
</evidence>
<dbReference type="InterPro" id="IPR024919">
    <property type="entry name" value="EcfT"/>
</dbReference>
<dbReference type="GO" id="GO:0022857">
    <property type="term" value="F:transmembrane transporter activity"/>
    <property type="evidence" value="ECO:0007669"/>
    <property type="project" value="UniProtKB-UniRule"/>
</dbReference>
<dbReference type="OrthoDB" id="8075495at2"/>
<sequence length="265" mass="29554">MLQNIAIGQYVPGQSFLHRADPRSKLLFIILFATLIFLANNTVTYAILIGFTLYAALLSRLSLSYILKSLKPVWILILFTVVLHIFITKGGTVYFQWGWFTVEEQGVRQAIFISLRLGLLILISSLLTLTTSPIDLTEGLERLLGPLGKIGIPVHDIALMMSIALRFIPTLMEETDKIIKAQTARGANFTSGSLVRRAKNLIPIAIPLFVSAFRRAEELALAMEARGYRGGVGRTRLNKLTFTWRDGIVAVVSVILVIVIGWWRT</sequence>
<accession>A0A0J6C2B8</accession>
<comment type="subunit">
    <text evidence="9">Forms a stable energy-coupling factor (ECF) transporter complex composed of 2 membrane-embedded substrate-binding proteins (S component), 2 ATP-binding proteins (A component) and 2 transmembrane proteins (T component).</text>
</comment>
<keyword evidence="7 9" id="KW-1133">Transmembrane helix</keyword>
<dbReference type="HAMAP" id="MF_01461">
    <property type="entry name" value="EcfT"/>
    <property type="match status" value="1"/>
</dbReference>
<keyword evidence="4 9" id="KW-0813">Transport</keyword>
<dbReference type="eggNOG" id="COG0619">
    <property type="taxonomic scope" value="Bacteria"/>
</dbReference>
<dbReference type="InterPro" id="IPR003339">
    <property type="entry name" value="ABC/ECF_trnsptr_transmembrane"/>
</dbReference>
<evidence type="ECO:0000256" key="1">
    <source>
        <dbReference type="ARBA" id="ARBA00004651"/>
    </source>
</evidence>
<dbReference type="Pfam" id="PF02361">
    <property type="entry name" value="CbiQ"/>
    <property type="match status" value="1"/>
</dbReference>
<proteinExistence type="inferred from homology"/>
<dbReference type="SMR" id="A0A0J6C2B8"/>
<dbReference type="AlphaFoldDB" id="A0A0J6C2B8"/>
<gene>
    <name evidence="9" type="primary">ecfT</name>
    <name evidence="10" type="ORF">AB432_001575</name>
</gene>
<evidence type="ECO:0000256" key="2">
    <source>
        <dbReference type="ARBA" id="ARBA00005660"/>
    </source>
</evidence>
<evidence type="ECO:0000256" key="7">
    <source>
        <dbReference type="ARBA" id="ARBA00022989"/>
    </source>
</evidence>
<dbReference type="GO" id="GO:0005886">
    <property type="term" value="C:plasma membrane"/>
    <property type="evidence" value="ECO:0007669"/>
    <property type="project" value="UniProtKB-SubCell"/>
</dbReference>
<dbReference type="PANTHER" id="PTHR33514:SF13">
    <property type="entry name" value="PROTEIN ABCI12, CHLOROPLASTIC"/>
    <property type="match status" value="1"/>
</dbReference>
<comment type="subcellular location">
    <subcellularLocation>
        <location evidence="1 9">Cell membrane</location>
        <topology evidence="1 9">Multi-pass membrane protein</topology>
    </subcellularLocation>
</comment>
<reference evidence="10 11" key="1">
    <citation type="journal article" date="2015" name="Genome Announc.">
        <title>Draft Genome Sequence of Brevibacillus brevis DZQ7, a Plant Growth-Promoting Rhizobacterium with Broad-Spectrum Antimicrobial Activity.</title>
        <authorList>
            <person name="Hou Q."/>
            <person name="Wang C."/>
            <person name="Hou X."/>
            <person name="Xia Z."/>
            <person name="Ye J."/>
            <person name="Liu K."/>
            <person name="Liu H."/>
            <person name="Wang J."/>
            <person name="Guo H."/>
            <person name="Yu X."/>
            <person name="Yang Y."/>
            <person name="Du B."/>
            <person name="Ding Y."/>
        </authorList>
    </citation>
    <scope>NUCLEOTIDE SEQUENCE [LARGE SCALE GENOMIC DNA]</scope>
    <source>
        <strain evidence="10 11">DZQ7</strain>
    </source>
</reference>
<evidence type="ECO:0000256" key="5">
    <source>
        <dbReference type="ARBA" id="ARBA00022475"/>
    </source>
</evidence>
<protein>
    <recommendedName>
        <fullName evidence="3 9">Energy-coupling factor transporter transmembrane protein EcfT</fullName>
        <shortName evidence="9">ECF transporter T component EcfT</shortName>
    </recommendedName>
</protein>
<keyword evidence="8 9" id="KW-0472">Membrane</keyword>
<evidence type="ECO:0000313" key="11">
    <source>
        <dbReference type="Proteomes" id="UP000036061"/>
    </source>
</evidence>
<evidence type="ECO:0000256" key="6">
    <source>
        <dbReference type="ARBA" id="ARBA00022692"/>
    </source>
</evidence>
<feature type="transmembrane region" description="Helical" evidence="9">
    <location>
        <begin position="26"/>
        <end position="53"/>
    </location>
</feature>
<dbReference type="CDD" id="cd16914">
    <property type="entry name" value="EcfT"/>
    <property type="match status" value="1"/>
</dbReference>
<evidence type="ECO:0000256" key="8">
    <source>
        <dbReference type="ARBA" id="ARBA00023136"/>
    </source>
</evidence>
<comment type="function">
    <text evidence="9">Transmembrane (T) component of an energy-coupling factor (ECF) ABC-transporter complex. Unlike classic ABC transporters this ECF transporter provides the energy necessary to transport a number of different substrates.</text>
</comment>
<evidence type="ECO:0000256" key="3">
    <source>
        <dbReference type="ARBA" id="ARBA00014042"/>
    </source>
</evidence>
<feature type="transmembrane region" description="Helical" evidence="9">
    <location>
        <begin position="244"/>
        <end position="263"/>
    </location>
</feature>
<dbReference type="RefSeq" id="WP_012684003.1">
    <property type="nucleotide sequence ID" value="NZ_BAAFZQ010000024.1"/>
</dbReference>
<name>A0A0J6C2B8_BREBE</name>
<keyword evidence="6 9" id="KW-0812">Transmembrane</keyword>
<feature type="transmembrane region" description="Helical" evidence="9">
    <location>
        <begin position="73"/>
        <end position="97"/>
    </location>
</feature>
<organism evidence="10 11">
    <name type="scientific">Brevibacillus brevis</name>
    <name type="common">Bacillus brevis</name>
    <dbReference type="NCBI Taxonomy" id="1393"/>
    <lineage>
        <taxon>Bacteria</taxon>
        <taxon>Bacillati</taxon>
        <taxon>Bacillota</taxon>
        <taxon>Bacilli</taxon>
        <taxon>Bacillales</taxon>
        <taxon>Paenibacillaceae</taxon>
        <taxon>Brevibacillus</taxon>
    </lineage>
</organism>
<dbReference type="Proteomes" id="UP000036061">
    <property type="component" value="Chromosome"/>
</dbReference>
<dbReference type="EMBL" id="CP030117">
    <property type="protein sequence ID" value="AWX53849.1"/>
    <property type="molecule type" value="Genomic_DNA"/>
</dbReference>
<keyword evidence="5 9" id="KW-1003">Cell membrane</keyword>
<dbReference type="GeneID" id="87588840"/>